<dbReference type="RefSeq" id="WP_345151613.1">
    <property type="nucleotide sequence ID" value="NZ_BAABEO010000019.1"/>
</dbReference>
<dbReference type="InterPro" id="IPR010667">
    <property type="entry name" value="Phage_T4_Gp19"/>
</dbReference>
<comment type="caution">
    <text evidence="1">The sequence shown here is derived from an EMBL/GenBank/DDBJ whole genome shotgun (WGS) entry which is preliminary data.</text>
</comment>
<evidence type="ECO:0000313" key="1">
    <source>
        <dbReference type="EMBL" id="GAA3688983.1"/>
    </source>
</evidence>
<dbReference type="PANTHER" id="PTHR38009:SF1">
    <property type="entry name" value="CONSERVED HYPOTHETICAL PHAGE TAIL PROTEIN"/>
    <property type="match status" value="1"/>
</dbReference>
<organism evidence="1 2">
    <name type="scientific">Arthrobacter ginkgonis</name>
    <dbReference type="NCBI Taxonomy" id="1630594"/>
    <lineage>
        <taxon>Bacteria</taxon>
        <taxon>Bacillati</taxon>
        <taxon>Actinomycetota</taxon>
        <taxon>Actinomycetes</taxon>
        <taxon>Micrococcales</taxon>
        <taxon>Micrococcaceae</taxon>
        <taxon>Arthrobacter</taxon>
    </lineage>
</organism>
<sequence>MAMFSVNSTRIDPYANFRFLVVFGSDVVAGASKVSGLKQTIEVVEHRDGGDLSTKRKSPGLTTFEPITIERGISYDPAFEEWANLAYSPEGPGLVSLKNFRRDITIELYNLQGVKVRAWNAFRCWVSEFTAVPELDANANAIAFESVVLQTEGFARDLAVVELAET</sequence>
<dbReference type="Proteomes" id="UP001500752">
    <property type="component" value="Unassembled WGS sequence"/>
</dbReference>
<accession>A0ABP7CIX1</accession>
<dbReference type="InterPro" id="IPR011747">
    <property type="entry name" value="CHP02241"/>
</dbReference>
<reference evidence="2" key="1">
    <citation type="journal article" date="2019" name="Int. J. Syst. Evol. Microbiol.">
        <title>The Global Catalogue of Microorganisms (GCM) 10K type strain sequencing project: providing services to taxonomists for standard genome sequencing and annotation.</title>
        <authorList>
            <consortium name="The Broad Institute Genomics Platform"/>
            <consortium name="The Broad Institute Genome Sequencing Center for Infectious Disease"/>
            <person name="Wu L."/>
            <person name="Ma J."/>
        </authorList>
    </citation>
    <scope>NUCLEOTIDE SEQUENCE [LARGE SCALE GENOMIC DNA]</scope>
    <source>
        <strain evidence="2">JCM 30742</strain>
    </source>
</reference>
<protein>
    <submittedName>
        <fullName evidence="1">Phage tail protein</fullName>
    </submittedName>
</protein>
<name>A0ABP7CIX1_9MICC</name>
<dbReference type="Pfam" id="PF06841">
    <property type="entry name" value="Phage_T4_gp19"/>
    <property type="match status" value="1"/>
</dbReference>
<gene>
    <name evidence="1" type="ORF">GCM10023081_27930</name>
</gene>
<dbReference type="PANTHER" id="PTHR38009">
    <property type="entry name" value="CONSERVED HYPOTHETICAL PHAGE TAIL PROTEIN"/>
    <property type="match status" value="1"/>
</dbReference>
<dbReference type="EMBL" id="BAABEO010000019">
    <property type="protein sequence ID" value="GAA3688983.1"/>
    <property type="molecule type" value="Genomic_DNA"/>
</dbReference>
<evidence type="ECO:0000313" key="2">
    <source>
        <dbReference type="Proteomes" id="UP001500752"/>
    </source>
</evidence>
<keyword evidence="2" id="KW-1185">Reference proteome</keyword>
<dbReference type="NCBIfam" id="TIGR02241">
    <property type="entry name" value="conserved hypothetical phage tail region protein"/>
    <property type="match status" value="1"/>
</dbReference>
<proteinExistence type="predicted"/>